<gene>
    <name evidence="1" type="ORF">SPELUC_LOCUS5209</name>
</gene>
<protein>
    <submittedName>
        <fullName evidence="1">4278_t:CDS:1</fullName>
    </submittedName>
</protein>
<dbReference type="Proteomes" id="UP000789366">
    <property type="component" value="Unassembled WGS sequence"/>
</dbReference>
<name>A0ACA9LV51_9GLOM</name>
<organism evidence="1 2">
    <name type="scientific">Cetraspora pellucida</name>
    <dbReference type="NCBI Taxonomy" id="1433469"/>
    <lineage>
        <taxon>Eukaryota</taxon>
        <taxon>Fungi</taxon>
        <taxon>Fungi incertae sedis</taxon>
        <taxon>Mucoromycota</taxon>
        <taxon>Glomeromycotina</taxon>
        <taxon>Glomeromycetes</taxon>
        <taxon>Diversisporales</taxon>
        <taxon>Gigasporaceae</taxon>
        <taxon>Cetraspora</taxon>
    </lineage>
</organism>
<proteinExistence type="predicted"/>
<dbReference type="EMBL" id="CAJVPW010005174">
    <property type="protein sequence ID" value="CAG8551144.1"/>
    <property type="molecule type" value="Genomic_DNA"/>
</dbReference>
<reference evidence="1" key="1">
    <citation type="submission" date="2021-06" db="EMBL/GenBank/DDBJ databases">
        <authorList>
            <person name="Kallberg Y."/>
            <person name="Tangrot J."/>
            <person name="Rosling A."/>
        </authorList>
    </citation>
    <scope>NUCLEOTIDE SEQUENCE</scope>
    <source>
        <strain evidence="1">28 12/20/2015</strain>
    </source>
</reference>
<accession>A0ACA9LV51</accession>
<keyword evidence="2" id="KW-1185">Reference proteome</keyword>
<comment type="caution">
    <text evidence="1">The sequence shown here is derived from an EMBL/GenBank/DDBJ whole genome shotgun (WGS) entry which is preliminary data.</text>
</comment>
<evidence type="ECO:0000313" key="1">
    <source>
        <dbReference type="EMBL" id="CAG8551144.1"/>
    </source>
</evidence>
<feature type="non-terminal residue" evidence="1">
    <location>
        <position position="1"/>
    </location>
</feature>
<sequence>LVAENDILRQKNTEIKSENIELKTENAKLKQALKEHESRFMKLEQNDKDTALENAKLKVRTNLHCNKSETCGYTIDTLAINISDNTSNSDICQELSSQYSTSSVCTESKSLEDKEIDEFLGSTYKEQVSNKIIQSIKEKKLLDQELLSTSNNNTPNILREQSLIQKKCQEISITKNHKKSSDQIFDMSSNKISKQNIELINSPDKLLTNLIVEQKLQQQIAMSTGGNNSAMVVENSMQDIDISINNLSPVSAQTIICIFQKAIRSVGKKKAISLVYHEIKQLLPDITDVNLRHKILKSRKIRTLFSAVEIEKIRQVSYSANAISSLSYTQIQNIINYINERTFDSNIPLTKKILKKDIITENGKQLLETEMGIPIKSHVSSKNYPEIKVSASFNPTHNHAYFHNKILGQYPDIYREFSSEKFDYYRIIDKSLCLACKSSHRDEKNIRGRYEARSYFIKCGQQEIEITSETSESTQSKNADNHIIQDSSLVMTSNKICTFSIFKTDSNKNHLHQYIIEHGINPKEFSIITEAEKNRKEDSRKYRKFLTDRDRLVSEELLRQDILKSGLSTAWLDDLMEEWEKIYA</sequence>
<evidence type="ECO:0000313" key="2">
    <source>
        <dbReference type="Proteomes" id="UP000789366"/>
    </source>
</evidence>